<keyword evidence="1" id="KW-0723">Serine/threonine-protein kinase</keyword>
<evidence type="ECO:0000256" key="2">
    <source>
        <dbReference type="SAM" id="MobiDB-lite"/>
    </source>
</evidence>
<keyword evidence="4" id="KW-0067">ATP-binding</keyword>
<keyword evidence="5" id="KW-1185">Reference proteome</keyword>
<feature type="domain" description="Histidine kinase/HSP90-like ATPase" evidence="3">
    <location>
        <begin position="56"/>
        <end position="175"/>
    </location>
</feature>
<dbReference type="InterPro" id="IPR050267">
    <property type="entry name" value="Anti-sigma-factor_SerPK"/>
</dbReference>
<gene>
    <name evidence="4" type="ORF">DPM19_07175</name>
</gene>
<feature type="compositionally biased region" description="Low complexity" evidence="2">
    <location>
        <begin position="12"/>
        <end position="28"/>
    </location>
</feature>
<evidence type="ECO:0000259" key="3">
    <source>
        <dbReference type="Pfam" id="PF13581"/>
    </source>
</evidence>
<keyword evidence="1" id="KW-0418">Kinase</keyword>
<comment type="caution">
    <text evidence="4">The sequence shown here is derived from an EMBL/GenBank/DDBJ whole genome shotgun (WGS) entry which is preliminary data.</text>
</comment>
<keyword evidence="4" id="KW-0547">Nucleotide-binding</keyword>
<feature type="compositionally biased region" description="Basic and acidic residues" evidence="2">
    <location>
        <begin position="1"/>
        <end position="10"/>
    </location>
</feature>
<dbReference type="Gene3D" id="3.30.565.10">
    <property type="entry name" value="Histidine kinase-like ATPase, C-terminal domain"/>
    <property type="match status" value="1"/>
</dbReference>
<dbReference type="EMBL" id="QLYX01000003">
    <property type="protein sequence ID" value="RAY15570.1"/>
    <property type="molecule type" value="Genomic_DNA"/>
</dbReference>
<dbReference type="GO" id="GO:0005524">
    <property type="term" value="F:ATP binding"/>
    <property type="evidence" value="ECO:0007669"/>
    <property type="project" value="UniProtKB-KW"/>
</dbReference>
<accession>A0A365H8W5</accession>
<evidence type="ECO:0000313" key="5">
    <source>
        <dbReference type="Proteomes" id="UP000251891"/>
    </source>
</evidence>
<organism evidence="4 5">
    <name type="scientific">Actinomadura craniellae</name>
    <dbReference type="NCBI Taxonomy" id="2231787"/>
    <lineage>
        <taxon>Bacteria</taxon>
        <taxon>Bacillati</taxon>
        <taxon>Actinomycetota</taxon>
        <taxon>Actinomycetes</taxon>
        <taxon>Streptosporangiales</taxon>
        <taxon>Thermomonosporaceae</taxon>
        <taxon>Actinomadura</taxon>
    </lineage>
</organism>
<dbReference type="PANTHER" id="PTHR35526:SF3">
    <property type="entry name" value="ANTI-SIGMA-F FACTOR RSBW"/>
    <property type="match status" value="1"/>
</dbReference>
<dbReference type="SUPFAM" id="SSF55874">
    <property type="entry name" value="ATPase domain of HSP90 chaperone/DNA topoisomerase II/histidine kinase"/>
    <property type="match status" value="1"/>
</dbReference>
<sequence length="181" mass="19599">MTSRQARNEVLETAPTSADAASPAVPVPESDELPPYLESALASLISEWHDPSFTVTPELDSVTAARHFATRTLGGWDMGALADDVGLVVTELVTNALRHSLPPCPKAAERTSIRLRLLRQYSWVLCGIMDAASSAPMRREPDFVAETGRGLHLVDSFSARWGWRGLAPGGKVVWALFHVPA</sequence>
<proteinExistence type="predicted"/>
<dbReference type="AlphaFoldDB" id="A0A365H8W5"/>
<name>A0A365H8W5_9ACTN</name>
<dbReference type="CDD" id="cd16936">
    <property type="entry name" value="HATPase_RsbW-like"/>
    <property type="match status" value="1"/>
</dbReference>
<dbReference type="Pfam" id="PF13581">
    <property type="entry name" value="HATPase_c_2"/>
    <property type="match status" value="1"/>
</dbReference>
<protein>
    <submittedName>
        <fullName evidence="4">ATP-binding protein</fullName>
    </submittedName>
</protein>
<dbReference type="Proteomes" id="UP000251891">
    <property type="component" value="Unassembled WGS sequence"/>
</dbReference>
<feature type="region of interest" description="Disordered" evidence="2">
    <location>
        <begin position="1"/>
        <end position="32"/>
    </location>
</feature>
<dbReference type="InterPro" id="IPR003594">
    <property type="entry name" value="HATPase_dom"/>
</dbReference>
<reference evidence="4 5" key="1">
    <citation type="submission" date="2018-06" db="EMBL/GenBank/DDBJ databases">
        <title>Actinomadura craniellae sp. nov. isolated from marine sponge Craniella sp.</title>
        <authorList>
            <person name="Li L."/>
            <person name="Xu Q.H."/>
            <person name="Lin H.W."/>
            <person name="Lu Y.H."/>
        </authorList>
    </citation>
    <scope>NUCLEOTIDE SEQUENCE [LARGE SCALE GENOMIC DNA]</scope>
    <source>
        <strain evidence="4 5">LHW63021</strain>
    </source>
</reference>
<dbReference type="PANTHER" id="PTHR35526">
    <property type="entry name" value="ANTI-SIGMA-F FACTOR RSBW-RELATED"/>
    <property type="match status" value="1"/>
</dbReference>
<dbReference type="InterPro" id="IPR036890">
    <property type="entry name" value="HATPase_C_sf"/>
</dbReference>
<dbReference type="OrthoDB" id="3867457at2"/>
<keyword evidence="1" id="KW-0808">Transferase</keyword>
<evidence type="ECO:0000256" key="1">
    <source>
        <dbReference type="ARBA" id="ARBA00022527"/>
    </source>
</evidence>
<dbReference type="GO" id="GO:0004674">
    <property type="term" value="F:protein serine/threonine kinase activity"/>
    <property type="evidence" value="ECO:0007669"/>
    <property type="project" value="UniProtKB-KW"/>
</dbReference>
<evidence type="ECO:0000313" key="4">
    <source>
        <dbReference type="EMBL" id="RAY15570.1"/>
    </source>
</evidence>